<name>A0A0N0ZTY3_CHRID</name>
<dbReference type="EMBL" id="LJOD01000009">
    <property type="protein sequence ID" value="KPE50598.1"/>
    <property type="molecule type" value="Genomic_DNA"/>
</dbReference>
<accession>A0A0N0ZTY3</accession>
<reference evidence="2" key="2">
    <citation type="submission" date="2015-09" db="EMBL/GenBank/DDBJ databases">
        <title>Draft genome sequence of a multidrug-resistant Chryseobacterium indologenes isolate from Malaysia.</title>
        <authorList>
            <person name="Yu C.Y."/>
            <person name="Ang G.Y."/>
            <person name="Chan K.-G."/>
        </authorList>
    </citation>
    <scope>NUCLEOTIDE SEQUENCE [LARGE SCALE GENOMIC DNA]</scope>
    <source>
        <strain evidence="2">CI_885</strain>
    </source>
</reference>
<gene>
    <name evidence="1" type="ORF">AOB46_14590</name>
</gene>
<proteinExistence type="predicted"/>
<dbReference type="PATRIC" id="fig|253.9.peg.4799"/>
<evidence type="ECO:0000313" key="2">
    <source>
        <dbReference type="Proteomes" id="UP000037953"/>
    </source>
</evidence>
<protein>
    <submittedName>
        <fullName evidence="1">Uncharacterized protein</fullName>
    </submittedName>
</protein>
<dbReference type="Proteomes" id="UP000037953">
    <property type="component" value="Unassembled WGS sequence"/>
</dbReference>
<comment type="caution">
    <text evidence="1">The sequence shown here is derived from an EMBL/GenBank/DDBJ whole genome shotgun (WGS) entry which is preliminary data.</text>
</comment>
<organism evidence="1 2">
    <name type="scientific">Chryseobacterium indologenes</name>
    <name type="common">Flavobacterium indologenes</name>
    <dbReference type="NCBI Taxonomy" id="253"/>
    <lineage>
        <taxon>Bacteria</taxon>
        <taxon>Pseudomonadati</taxon>
        <taxon>Bacteroidota</taxon>
        <taxon>Flavobacteriia</taxon>
        <taxon>Flavobacteriales</taxon>
        <taxon>Weeksellaceae</taxon>
        <taxon>Chryseobacterium group</taxon>
        <taxon>Chryseobacterium</taxon>
    </lineage>
</organism>
<dbReference type="PROSITE" id="PS51257">
    <property type="entry name" value="PROKAR_LIPOPROTEIN"/>
    <property type="match status" value="1"/>
</dbReference>
<reference evidence="1 2" key="1">
    <citation type="journal article" date="2015" name="Genom Data">
        <title>Draft genome sequence of a multidrug-resistant Chryseobacterium indologenes isolate from Malaysia.</title>
        <authorList>
            <person name="Yu C.Y."/>
            <person name="Ang G.Y."/>
            <person name="Cheng H.J."/>
            <person name="Cheong Y.M."/>
            <person name="Yin W.F."/>
            <person name="Chan K.G."/>
        </authorList>
    </citation>
    <scope>NUCLEOTIDE SEQUENCE [LARGE SCALE GENOMIC DNA]</scope>
    <source>
        <strain evidence="1 2">CI_885</strain>
    </source>
</reference>
<sequence length="188" mass="21623">MIRLFTLISIALFFISCKNDKVVKDSHKQQNLKDYIDFPYDKVIAFATVNPMDYYDGNFDKELDVKKLKDTISITLNSVQIKNLNDILSGRRKQEKEATMKVSDCFYPRHNILFLNQDKIVNHISVCFECNQVKGSKPPSADMKNYQDFFSSLGLKVFDNPIEHSEYYDSIQLSRKKSGKIISPGSGT</sequence>
<evidence type="ECO:0000313" key="1">
    <source>
        <dbReference type="EMBL" id="KPE50598.1"/>
    </source>
</evidence>
<dbReference type="OrthoDB" id="1492644at2"/>
<dbReference type="AlphaFoldDB" id="A0A0N0ZTY3"/>
<dbReference type="RefSeq" id="WP_062700622.1">
    <property type="nucleotide sequence ID" value="NZ_LJOD01000009.1"/>
</dbReference>